<evidence type="ECO:0000256" key="3">
    <source>
        <dbReference type="ARBA" id="ARBA00022692"/>
    </source>
</evidence>
<dbReference type="SMART" id="SM01049">
    <property type="entry name" value="Cache_2"/>
    <property type="match status" value="1"/>
</dbReference>
<dbReference type="EMBL" id="SSOB01000001">
    <property type="protein sequence ID" value="THF84524.1"/>
    <property type="molecule type" value="Genomic_DNA"/>
</dbReference>
<keyword evidence="6 8" id="KW-0807">Transducer</keyword>
<evidence type="ECO:0000256" key="8">
    <source>
        <dbReference type="PROSITE-ProRule" id="PRU00284"/>
    </source>
</evidence>
<dbReference type="PROSITE" id="PS50885">
    <property type="entry name" value="HAMP"/>
    <property type="match status" value="1"/>
</dbReference>
<dbReference type="OrthoDB" id="9810264at2"/>
<evidence type="ECO:0000256" key="9">
    <source>
        <dbReference type="SAM" id="Coils"/>
    </source>
</evidence>
<feature type="coiled-coil region" evidence="9">
    <location>
        <begin position="492"/>
        <end position="574"/>
    </location>
</feature>
<dbReference type="Pfam" id="PF17200">
    <property type="entry name" value="sCache_2"/>
    <property type="match status" value="1"/>
</dbReference>
<evidence type="ECO:0000313" key="14">
    <source>
        <dbReference type="Proteomes" id="UP000310636"/>
    </source>
</evidence>
<dbReference type="GO" id="GO:0005886">
    <property type="term" value="C:plasma membrane"/>
    <property type="evidence" value="ECO:0007669"/>
    <property type="project" value="UniProtKB-SubCell"/>
</dbReference>
<proteinExistence type="inferred from homology"/>
<dbReference type="CDD" id="cd12912">
    <property type="entry name" value="PDC2_MCP_like"/>
    <property type="match status" value="1"/>
</dbReference>
<accession>A0A4S4C951</accession>
<dbReference type="GO" id="GO:0007165">
    <property type="term" value="P:signal transduction"/>
    <property type="evidence" value="ECO:0007669"/>
    <property type="project" value="UniProtKB-KW"/>
</dbReference>
<dbReference type="Gene3D" id="3.30.450.20">
    <property type="entry name" value="PAS domain"/>
    <property type="match status" value="1"/>
</dbReference>
<keyword evidence="3 10" id="KW-0812">Transmembrane</keyword>
<keyword evidence="4 10" id="KW-1133">Transmembrane helix</keyword>
<evidence type="ECO:0000256" key="2">
    <source>
        <dbReference type="ARBA" id="ARBA00022475"/>
    </source>
</evidence>
<dbReference type="InterPro" id="IPR003660">
    <property type="entry name" value="HAMP_dom"/>
</dbReference>
<dbReference type="AlphaFoldDB" id="A0A4S4C951"/>
<gene>
    <name evidence="13" type="ORF">E6C55_00645</name>
</gene>
<dbReference type="Gene3D" id="1.10.287.950">
    <property type="entry name" value="Methyl-accepting chemotaxis protein"/>
    <property type="match status" value="1"/>
</dbReference>
<evidence type="ECO:0000256" key="7">
    <source>
        <dbReference type="ARBA" id="ARBA00029447"/>
    </source>
</evidence>
<dbReference type="Gene3D" id="6.10.340.10">
    <property type="match status" value="1"/>
</dbReference>
<keyword evidence="9" id="KW-0175">Coiled coil</keyword>
<dbReference type="PANTHER" id="PTHR32089:SF114">
    <property type="entry name" value="METHYL-ACCEPTING CHEMOTAXIS PROTEIN MCPB"/>
    <property type="match status" value="1"/>
</dbReference>
<evidence type="ECO:0000256" key="4">
    <source>
        <dbReference type="ARBA" id="ARBA00022989"/>
    </source>
</evidence>
<keyword evidence="14" id="KW-1185">Reference proteome</keyword>
<comment type="caution">
    <text evidence="13">The sequence shown here is derived from an EMBL/GenBank/DDBJ whole genome shotgun (WGS) entry which is preliminary data.</text>
</comment>
<comment type="similarity">
    <text evidence="7">Belongs to the methyl-accepting chemotaxis (MCP) protein family.</text>
</comment>
<keyword evidence="5 10" id="KW-0472">Membrane</keyword>
<dbReference type="PROSITE" id="PS50111">
    <property type="entry name" value="CHEMOTAXIS_TRANSDUC_2"/>
    <property type="match status" value="1"/>
</dbReference>
<feature type="transmembrane region" description="Helical" evidence="10">
    <location>
        <begin position="195"/>
        <end position="217"/>
    </location>
</feature>
<evidence type="ECO:0000259" key="11">
    <source>
        <dbReference type="PROSITE" id="PS50111"/>
    </source>
</evidence>
<feature type="domain" description="HAMP" evidence="12">
    <location>
        <begin position="219"/>
        <end position="272"/>
    </location>
</feature>
<dbReference type="CDD" id="cd06225">
    <property type="entry name" value="HAMP"/>
    <property type="match status" value="1"/>
</dbReference>
<dbReference type="PANTHER" id="PTHR32089">
    <property type="entry name" value="METHYL-ACCEPTING CHEMOTAXIS PROTEIN MCPB"/>
    <property type="match status" value="1"/>
</dbReference>
<dbReference type="Pfam" id="PF00015">
    <property type="entry name" value="MCPsignal"/>
    <property type="match status" value="1"/>
</dbReference>
<dbReference type="SUPFAM" id="SSF58104">
    <property type="entry name" value="Methyl-accepting chemotaxis protein (MCP) signaling domain"/>
    <property type="match status" value="1"/>
</dbReference>
<evidence type="ECO:0000256" key="10">
    <source>
        <dbReference type="SAM" id="Phobius"/>
    </source>
</evidence>
<comment type="subcellular location">
    <subcellularLocation>
        <location evidence="1">Cell membrane</location>
        <topology evidence="1">Multi-pass membrane protein</topology>
    </subcellularLocation>
</comment>
<protein>
    <submittedName>
        <fullName evidence="13">Methyl-accepting chemotaxis protein</fullName>
    </submittedName>
</protein>
<reference evidence="13 14" key="1">
    <citation type="submission" date="2019-04" db="EMBL/GenBank/DDBJ databases">
        <title>Cohnella sp. nov. isolated from preserved vegetables.</title>
        <authorList>
            <person name="Lin S.-Y."/>
            <person name="Hung M.-H."/>
            <person name="Young C.-C."/>
        </authorList>
    </citation>
    <scope>NUCLEOTIDE SEQUENCE [LARGE SCALE GENOMIC DNA]</scope>
    <source>
        <strain evidence="13 14">CC-MHH1044</strain>
    </source>
</reference>
<organism evidence="13 14">
    <name type="scientific">Cohnella fermenti</name>
    <dbReference type="NCBI Taxonomy" id="2565925"/>
    <lineage>
        <taxon>Bacteria</taxon>
        <taxon>Bacillati</taxon>
        <taxon>Bacillota</taxon>
        <taxon>Bacilli</taxon>
        <taxon>Bacillales</taxon>
        <taxon>Paenibacillaceae</taxon>
        <taxon>Cohnella</taxon>
    </lineage>
</organism>
<evidence type="ECO:0000256" key="5">
    <source>
        <dbReference type="ARBA" id="ARBA00023136"/>
    </source>
</evidence>
<evidence type="ECO:0000256" key="6">
    <source>
        <dbReference type="ARBA" id="ARBA00023224"/>
    </source>
</evidence>
<evidence type="ECO:0000313" key="13">
    <source>
        <dbReference type="EMBL" id="THF84524.1"/>
    </source>
</evidence>
<sequence>MRMNIRAKLTLITLILLILPVSVLGYVTYRVTDQETNSMIEDSLRNSVHLAAQMIKALDDSVTSGNLTEEEAQEKFRELILGVKSADGTRPINSSIDLGKNGYFFALDEQGLLLAHPTKEGSNLWDSSNSDGFYYIQNMVKLAGEGGGFTKYDFPLPGSDKEALKITYSEEAPAWGWILAAGSYYRDYDSAQRHISSAILVTLFSCVVAGIIVLAFFSLRMSRSIRQVTARAEEIAAGDLRGAPLAIRRSDEIGRLGLSINHLTGNLRELAGTQNLSAGAIAASALKLRTITAETKAAANQTSIAVGEVASGNDAQAESIRATTRAMEEMAGGVQRVATTASNSYEATLQTLEQAEFGEKQIERSTEQMVQVSGTVEHLGGLVDQLGTRSQQIGLIAEAIKEISSQTNLLALNASIEAARAGEQGKGFAVVATEIKKLAERSTDSVGQVADLIEGIREDIELSVVSMRKGEEEVSLGVSAIRQTGEAFLRILESARAVVDQAEETTAAAQQMAASAEQITASLEEMERQSELAAEASQSVSAATEQQLAAFEEVAASAQQLSEMSDRMKQLAERFKV</sequence>
<dbReference type="SMART" id="SM00304">
    <property type="entry name" value="HAMP"/>
    <property type="match status" value="1"/>
</dbReference>
<feature type="domain" description="Methyl-accepting transducer" evidence="11">
    <location>
        <begin position="291"/>
        <end position="527"/>
    </location>
</feature>
<name>A0A4S4C951_9BACL</name>
<dbReference type="InterPro" id="IPR004089">
    <property type="entry name" value="MCPsignal_dom"/>
</dbReference>
<evidence type="ECO:0000256" key="1">
    <source>
        <dbReference type="ARBA" id="ARBA00004651"/>
    </source>
</evidence>
<dbReference type="Proteomes" id="UP000310636">
    <property type="component" value="Unassembled WGS sequence"/>
</dbReference>
<dbReference type="SMART" id="SM00283">
    <property type="entry name" value="MA"/>
    <property type="match status" value="1"/>
</dbReference>
<dbReference type="Pfam" id="PF00672">
    <property type="entry name" value="HAMP"/>
    <property type="match status" value="1"/>
</dbReference>
<dbReference type="RefSeq" id="WP_136367839.1">
    <property type="nucleotide sequence ID" value="NZ_SSOB01000001.1"/>
</dbReference>
<keyword evidence="2" id="KW-1003">Cell membrane</keyword>
<dbReference type="InterPro" id="IPR033480">
    <property type="entry name" value="sCache_2"/>
</dbReference>
<evidence type="ECO:0000259" key="12">
    <source>
        <dbReference type="PROSITE" id="PS50885"/>
    </source>
</evidence>